<proteinExistence type="predicted"/>
<dbReference type="AlphaFoldDB" id="A0A4V2WNX6"/>
<dbReference type="SUPFAM" id="SSF54637">
    <property type="entry name" value="Thioesterase/thiol ester dehydrase-isomerase"/>
    <property type="match status" value="1"/>
</dbReference>
<dbReference type="InterPro" id="IPR029069">
    <property type="entry name" value="HotDog_dom_sf"/>
</dbReference>
<reference evidence="1 2" key="1">
    <citation type="submission" date="2019-03" db="EMBL/GenBank/DDBJ databases">
        <authorList>
            <person name="Kim M.K.M."/>
        </authorList>
    </citation>
    <scope>NUCLEOTIDE SEQUENCE [LARGE SCALE GENOMIC DNA]</scope>
    <source>
        <strain evidence="1 2">18JY21-1</strain>
    </source>
</reference>
<dbReference type="Proteomes" id="UP000295418">
    <property type="component" value="Unassembled WGS sequence"/>
</dbReference>
<evidence type="ECO:0000313" key="1">
    <source>
        <dbReference type="EMBL" id="TCZ77162.1"/>
    </source>
</evidence>
<dbReference type="Gene3D" id="3.10.129.10">
    <property type="entry name" value="Hotdog Thioesterase"/>
    <property type="match status" value="1"/>
</dbReference>
<keyword evidence="2" id="KW-1185">Reference proteome</keyword>
<comment type="caution">
    <text evidence="1">The sequence shown here is derived from an EMBL/GenBank/DDBJ whole genome shotgun (WGS) entry which is preliminary data.</text>
</comment>
<name>A0A4V2WNX6_9BACL</name>
<dbReference type="CDD" id="cd00586">
    <property type="entry name" value="4HBT"/>
    <property type="match status" value="1"/>
</dbReference>
<dbReference type="Pfam" id="PF13279">
    <property type="entry name" value="4HBT_2"/>
    <property type="match status" value="1"/>
</dbReference>
<protein>
    <submittedName>
        <fullName evidence="1">Uncharacterized protein</fullName>
    </submittedName>
</protein>
<organism evidence="1 2">
    <name type="scientific">Paenibacillus albiflavus</name>
    <dbReference type="NCBI Taxonomy" id="2545760"/>
    <lineage>
        <taxon>Bacteria</taxon>
        <taxon>Bacillati</taxon>
        <taxon>Bacillota</taxon>
        <taxon>Bacilli</taxon>
        <taxon>Bacillales</taxon>
        <taxon>Paenibacillaceae</taxon>
        <taxon>Paenibacillus</taxon>
    </lineage>
</organism>
<accession>A0A4V2WNX6</accession>
<dbReference type="OrthoDB" id="9800856at2"/>
<sequence>MVYDQLPSLYKCSQGGGRIVLESEYVYRTKPRFIDIDAYGIMHHSKYFSLLEEARFGYITDVLKFELEDFMTKGVLFPVLNVSGKYYKSITYGDEISIHMKVQFHEEGKITFNYILYNQYEEKLFVSQVIVGYIEERTRRLLLTPPAWLFDRIKEVFLTME</sequence>
<evidence type="ECO:0000313" key="2">
    <source>
        <dbReference type="Proteomes" id="UP000295418"/>
    </source>
</evidence>
<gene>
    <name evidence="1" type="ORF">E0485_11925</name>
</gene>
<dbReference type="EMBL" id="SKFG01000010">
    <property type="protein sequence ID" value="TCZ77162.1"/>
    <property type="molecule type" value="Genomic_DNA"/>
</dbReference>